<keyword evidence="2" id="KW-1185">Reference proteome</keyword>
<dbReference type="EMBL" id="LN649229">
    <property type="protein sequence ID" value="CEI65715.1"/>
    <property type="molecule type" value="Genomic_DNA"/>
</dbReference>
<evidence type="ECO:0000313" key="2">
    <source>
        <dbReference type="Proteomes" id="UP000245910"/>
    </source>
</evidence>
<dbReference type="Proteomes" id="UP000245910">
    <property type="component" value="Chromosome I"/>
</dbReference>
<proteinExistence type="predicted"/>
<protein>
    <submittedName>
        <fullName evidence="1">Uncharacterized protein</fullName>
    </submittedName>
</protein>
<accession>A0A2L2TY01</accession>
<organism evidence="1 2">
    <name type="scientific">Fusarium venenatum</name>
    <dbReference type="NCBI Taxonomy" id="56646"/>
    <lineage>
        <taxon>Eukaryota</taxon>
        <taxon>Fungi</taxon>
        <taxon>Dikarya</taxon>
        <taxon>Ascomycota</taxon>
        <taxon>Pezizomycotina</taxon>
        <taxon>Sordariomycetes</taxon>
        <taxon>Hypocreomycetidae</taxon>
        <taxon>Hypocreales</taxon>
        <taxon>Nectriaceae</taxon>
        <taxon>Fusarium</taxon>
    </lineage>
</organism>
<evidence type="ECO:0000313" key="1">
    <source>
        <dbReference type="EMBL" id="CEI65715.1"/>
    </source>
</evidence>
<reference evidence="2" key="1">
    <citation type="submission" date="2014-10" db="EMBL/GenBank/DDBJ databases">
        <authorList>
            <person name="King R."/>
        </authorList>
    </citation>
    <scope>NUCLEOTIDE SEQUENCE [LARGE SCALE GENOMIC DNA]</scope>
    <source>
        <strain evidence="2">A3/5</strain>
    </source>
</reference>
<sequence length="140" mass="15680">MFNICNFQHDRNALKKKKQVAANTRFVAASVQEELGATQHAVAALDFGGDRACIRIGEMRHPSLTVALLPDTAFGPRADQITISDPDLKRFKPRRHEGSSSPLKRRVSYFSVYGTKTQPLSFNTLFLYINLTLTKKGLNE</sequence>
<name>A0A2L2TY01_9HYPO</name>
<dbReference type="AlphaFoldDB" id="A0A2L2TY01"/>